<keyword evidence="13" id="KW-0902">Two-component regulatory system</keyword>
<dbReference type="InterPro" id="IPR035965">
    <property type="entry name" value="PAS-like_dom_sf"/>
</dbReference>
<dbReference type="Pfam" id="PF00072">
    <property type="entry name" value="Response_reg"/>
    <property type="match status" value="2"/>
</dbReference>
<feature type="transmembrane region" description="Helical" evidence="20">
    <location>
        <begin position="263"/>
        <end position="283"/>
    </location>
</feature>
<dbReference type="SMART" id="SM00387">
    <property type="entry name" value="HATPase_c"/>
    <property type="match status" value="1"/>
</dbReference>
<dbReference type="InterPro" id="IPR001610">
    <property type="entry name" value="PAC"/>
</dbReference>
<comment type="catalytic activity">
    <reaction evidence="1">
        <text>ATP + protein L-histidine = ADP + protein N-phospho-L-histidine.</text>
        <dbReference type="EC" id="2.7.13.3"/>
    </reaction>
</comment>
<dbReference type="InterPro" id="IPR003661">
    <property type="entry name" value="HisK_dim/P_dom"/>
</dbReference>
<evidence type="ECO:0000256" key="7">
    <source>
        <dbReference type="ARBA" id="ARBA00022679"/>
    </source>
</evidence>
<dbReference type="InterPro" id="IPR008207">
    <property type="entry name" value="Sig_transdc_His_kin_Hpt_dom"/>
</dbReference>
<dbReference type="SMART" id="SM01079">
    <property type="entry name" value="CHASE"/>
    <property type="match status" value="1"/>
</dbReference>
<dbReference type="CDD" id="cd17546">
    <property type="entry name" value="REC_hyHK_CKI1_RcsC-like"/>
    <property type="match status" value="2"/>
</dbReference>
<dbReference type="Pfam" id="PF03924">
    <property type="entry name" value="CHASE"/>
    <property type="match status" value="1"/>
</dbReference>
<dbReference type="CDD" id="cd16922">
    <property type="entry name" value="HATPase_EvgS-ArcB-TorS-like"/>
    <property type="match status" value="1"/>
</dbReference>
<comment type="subunit">
    <text evidence="15">At low DSF concentrations, interacts with RpfF.</text>
</comment>
<dbReference type="PANTHER" id="PTHR45339:SF1">
    <property type="entry name" value="HYBRID SIGNAL TRANSDUCTION HISTIDINE KINASE J"/>
    <property type="match status" value="1"/>
</dbReference>
<dbReference type="GO" id="GO:0005524">
    <property type="term" value="F:ATP binding"/>
    <property type="evidence" value="ECO:0007669"/>
    <property type="project" value="UniProtKB-KW"/>
</dbReference>
<dbReference type="GO" id="GO:0005886">
    <property type="term" value="C:plasma membrane"/>
    <property type="evidence" value="ECO:0007669"/>
    <property type="project" value="UniProtKB-SubCell"/>
</dbReference>
<evidence type="ECO:0000256" key="17">
    <source>
        <dbReference type="ARBA" id="ARBA00074306"/>
    </source>
</evidence>
<dbReference type="FunFam" id="3.30.565.10:FF:000010">
    <property type="entry name" value="Sensor histidine kinase RcsC"/>
    <property type="match status" value="1"/>
</dbReference>
<dbReference type="SMART" id="SM00065">
    <property type="entry name" value="GAF"/>
    <property type="match status" value="1"/>
</dbReference>
<evidence type="ECO:0000256" key="10">
    <source>
        <dbReference type="ARBA" id="ARBA00022777"/>
    </source>
</evidence>
<feature type="domain" description="Response regulatory" evidence="22">
    <location>
        <begin position="1312"/>
        <end position="1429"/>
    </location>
</feature>
<evidence type="ECO:0000256" key="13">
    <source>
        <dbReference type="ARBA" id="ARBA00023012"/>
    </source>
</evidence>
<dbReference type="InterPro" id="IPR036097">
    <property type="entry name" value="HisK_dim/P_sf"/>
</dbReference>
<dbReference type="SMART" id="SM00448">
    <property type="entry name" value="REC"/>
    <property type="match status" value="2"/>
</dbReference>
<feature type="domain" description="PAC" evidence="24">
    <location>
        <begin position="385"/>
        <end position="436"/>
    </location>
</feature>
<evidence type="ECO:0000256" key="8">
    <source>
        <dbReference type="ARBA" id="ARBA00022692"/>
    </source>
</evidence>
<dbReference type="NCBIfam" id="TIGR00229">
    <property type="entry name" value="sensory_box"/>
    <property type="match status" value="3"/>
</dbReference>
<dbReference type="Gene3D" id="3.30.450.350">
    <property type="entry name" value="CHASE domain"/>
    <property type="match status" value="1"/>
</dbReference>
<evidence type="ECO:0000259" key="24">
    <source>
        <dbReference type="PROSITE" id="PS50113"/>
    </source>
</evidence>
<feature type="domain" description="PAS" evidence="23">
    <location>
        <begin position="569"/>
        <end position="642"/>
    </location>
</feature>
<evidence type="ECO:0000256" key="3">
    <source>
        <dbReference type="ARBA" id="ARBA00006402"/>
    </source>
</evidence>
<dbReference type="EMBL" id="CP124543">
    <property type="protein sequence ID" value="WGV23514.1"/>
    <property type="molecule type" value="Genomic_DNA"/>
</dbReference>
<evidence type="ECO:0000256" key="5">
    <source>
        <dbReference type="ARBA" id="ARBA00022475"/>
    </source>
</evidence>
<keyword evidence="7" id="KW-0808">Transferase</keyword>
<evidence type="ECO:0000256" key="4">
    <source>
        <dbReference type="ARBA" id="ARBA00012438"/>
    </source>
</evidence>
<dbReference type="InterPro" id="IPR004358">
    <property type="entry name" value="Sig_transdc_His_kin-like_C"/>
</dbReference>
<reference evidence="27 28" key="1">
    <citation type="journal article" date="2023" name="Limnol Oceanogr Lett">
        <title>Environmental adaptations by the intertidal Antarctic cyanobacterium Halotia branconii CENA392 as revealed using long-read genome sequencing.</title>
        <authorList>
            <person name="Dextro R.B."/>
            <person name="Delbaje E."/>
            <person name="Freitas P.N.N."/>
            <person name="Geraldes V."/>
            <person name="Pinto E."/>
            <person name="Long P.F."/>
            <person name="Fiore M.F."/>
        </authorList>
    </citation>
    <scope>NUCLEOTIDE SEQUENCE [LARGE SCALE GENOMIC DNA]</scope>
    <source>
        <strain evidence="27 28">CENA392</strain>
    </source>
</reference>
<feature type="modified residue" description="Phosphohistidine" evidence="18">
    <location>
        <position position="1518"/>
    </location>
</feature>
<dbReference type="InterPro" id="IPR006189">
    <property type="entry name" value="CHASE_dom"/>
</dbReference>
<dbReference type="GO" id="GO:0000155">
    <property type="term" value="F:phosphorelay sensor kinase activity"/>
    <property type="evidence" value="ECO:0007669"/>
    <property type="project" value="InterPro"/>
</dbReference>
<feature type="modified residue" description="4-aspartylphosphate" evidence="19">
    <location>
        <position position="1361"/>
    </location>
</feature>
<sequence>MVRQHRYYQLGSVNLFSKRGLLPLLIGIIVSIAVIILWQKLITEEKTDIRQLIQQQAIAITTELNSQLNTRVMALERMQKRWQRHQGISQNEWEAEARDYLKDYGGYQAIELVDPSFRVRWIVPLADNKAAQNLDLSQEPRRRAALKMARDRRHTTFTSTINLVQGGKGFLAYVPLFVSDRFDGFILGVFRYQTLLDSVVHVPKGYKIRVFDNRELIYTNDSQLLAPSPWQQEVNLDLYKIHWRIQVYPTPELLTRLHSPLPIVVLLAGLLIAVMLTLSIYFAQSTESSSRQIAAINHQLVQTIFQQGQSETRLRQLLETVKVIPWELDLKTWRFTYVGPQAETLLEYPLEEWYQENFWLNHLHPHDREKSLSFCQQAVSRGENYEFEYRMLAADGRIVWLRDIVNVFQEAGTPTMLRGFMFDITDLKLVEKTLRLRERALAATSNGIIIADAKLANNPVIYVNSAFEQITGYSATDVIGHGCGFLQGTDINQPAINELRLAIKAGISCKVVLRNYRKDNTLFWNELTISPIHDENGQLTHFIGIQNDISEQQAVLRERQLTEAALRESEERWQLVIQANHDAIWDWNIITNEMFCSAQWAELVGEPEHQLISSNHDDWVDRIHPDDYDRVMAMRQDYLNRQIPHYVVEYRLRCNDDSYKWVLVHAIAQWDKEDNPVRMVGSTKDITERVQAQDALKRELNRTLLLERITYKIRQSLETKEIFETAATQIGLAFEVSRCLIHSYISEPVPRIPLVAEYIVSGYCSMLDREIPITSNPYAQKTIAQDTAIASPNVYTDPLLQAATPLCEELGLKSLLIVRTSYQGKPNGVICLHQCNDFRQWTPDEIKLLEAVAAQLGIALAQAQLLEQETRQSKELTWKNFALEKAKRQAESANRAKSEFLAMMSHEIRTPMNAIIGMTRLLLDTNLTPQQQDFVETIHTNGDALLTIINDILDFSKIESGKLELEEKPFDVRNCVEQVIDLFAPVAAQKDIQLTYLIYPQVPIQIVGDLTRLRQILMNLLNNAIKFTQQGEVVLFVHAKPTASTKVENSCEILFAIEDTGIGIAPEKIKRLFQSFTQADASTTRQYGGTGLGLVISKRLSEMMGGSVWVESQGCIAGNPSLGWQPKKLVSSTYPSSGSIFYFTITAQVITNQELNESCHLLAPLIGKQLLIVDANPTSLQILSLQAEFWQMKTYTAKSGAAALTLLKHGTQFDVVILDMQIPDIKGITLAHEIRKHPGYENTPLVMLTSLSKQDYDFDFNDFPLSTCLTKPVKQTQLYNVLAHAWNNQPFLANISHSPQVNPYLSEKLPLRILLAEDMVVNQKVALLMLQKIGYRADIATNGLEVLTALQRQPYDVVLMDINMPEMDGLEASRIICQQWEINSRPYIIAITANAMRGDREACIAAGMDEYISKPVQIQELIDALSKCRPRISADFTTQNKQNPETSFFNSLKTGQENTQFIVIDAKILQSLRDMLAGDKKAFAELIECYLSETPKLIQKIITAVTEQDTQAIWKTAHNLKSSSASVGATKLAQLCKQLEIQGRSNNLQESREIYLQINQEFERVKTVLLAELEKEA</sequence>
<dbReference type="SUPFAM" id="SSF47384">
    <property type="entry name" value="Homodimeric domain of signal transducing histidine kinase"/>
    <property type="match status" value="1"/>
</dbReference>
<dbReference type="Pfam" id="PF00512">
    <property type="entry name" value="HisKA"/>
    <property type="match status" value="1"/>
</dbReference>
<feature type="transmembrane region" description="Helical" evidence="20">
    <location>
        <begin position="20"/>
        <end position="38"/>
    </location>
</feature>
<dbReference type="SUPFAM" id="SSF55874">
    <property type="entry name" value="ATPase domain of HSP90 chaperone/DNA topoisomerase II/histidine kinase"/>
    <property type="match status" value="1"/>
</dbReference>
<comment type="subcellular location">
    <subcellularLocation>
        <location evidence="2">Cell membrane</location>
        <topology evidence="2">Multi-pass membrane protein</topology>
    </subcellularLocation>
</comment>
<evidence type="ECO:0000313" key="27">
    <source>
        <dbReference type="EMBL" id="WGV23514.1"/>
    </source>
</evidence>
<dbReference type="Gene3D" id="3.40.50.2300">
    <property type="match status" value="2"/>
</dbReference>
<evidence type="ECO:0000259" key="23">
    <source>
        <dbReference type="PROSITE" id="PS50112"/>
    </source>
</evidence>
<evidence type="ECO:0000256" key="9">
    <source>
        <dbReference type="ARBA" id="ARBA00022741"/>
    </source>
</evidence>
<dbReference type="CDD" id="cd00088">
    <property type="entry name" value="HPT"/>
    <property type="match status" value="1"/>
</dbReference>
<feature type="domain" description="PAS" evidence="23">
    <location>
        <begin position="433"/>
        <end position="480"/>
    </location>
</feature>
<dbReference type="PROSITE" id="PS50113">
    <property type="entry name" value="PAC"/>
    <property type="match status" value="3"/>
</dbReference>
<dbReference type="InterPro" id="IPR003594">
    <property type="entry name" value="HATPase_dom"/>
</dbReference>
<dbReference type="InterPro" id="IPR001789">
    <property type="entry name" value="Sig_transdc_resp-reg_receiver"/>
</dbReference>
<evidence type="ECO:0000259" key="26">
    <source>
        <dbReference type="PROSITE" id="PS50894"/>
    </source>
</evidence>
<dbReference type="PRINTS" id="PR00344">
    <property type="entry name" value="BCTRLSENSOR"/>
</dbReference>
<proteinExistence type="inferred from homology"/>
<keyword evidence="5" id="KW-1003">Cell membrane</keyword>
<dbReference type="FunFam" id="1.10.287.130:FF:000002">
    <property type="entry name" value="Two-component osmosensing histidine kinase"/>
    <property type="match status" value="1"/>
</dbReference>
<keyword evidence="6 19" id="KW-0597">Phosphoprotein</keyword>
<dbReference type="RefSeq" id="WP_281480840.1">
    <property type="nucleotide sequence ID" value="NZ_CP124543.1"/>
</dbReference>
<keyword evidence="11" id="KW-0067">ATP-binding</keyword>
<evidence type="ECO:0000259" key="21">
    <source>
        <dbReference type="PROSITE" id="PS50109"/>
    </source>
</evidence>
<organism evidence="27 28">
    <name type="scientific">Halotia branconii CENA392</name>
    <dbReference type="NCBI Taxonomy" id="1539056"/>
    <lineage>
        <taxon>Bacteria</taxon>
        <taxon>Bacillati</taxon>
        <taxon>Cyanobacteriota</taxon>
        <taxon>Cyanophyceae</taxon>
        <taxon>Nostocales</taxon>
        <taxon>Nodulariaceae</taxon>
        <taxon>Halotia</taxon>
    </lineage>
</organism>
<dbReference type="InterPro" id="IPR003018">
    <property type="entry name" value="GAF"/>
</dbReference>
<dbReference type="SUPFAM" id="SSF47226">
    <property type="entry name" value="Histidine-containing phosphotransfer domain, HPT domain"/>
    <property type="match status" value="1"/>
</dbReference>
<evidence type="ECO:0000313" key="28">
    <source>
        <dbReference type="Proteomes" id="UP001223520"/>
    </source>
</evidence>
<dbReference type="Gene3D" id="1.20.120.160">
    <property type="entry name" value="HPT domain"/>
    <property type="match status" value="1"/>
</dbReference>
<dbReference type="CDD" id="cd00082">
    <property type="entry name" value="HisKA"/>
    <property type="match status" value="1"/>
</dbReference>
<feature type="domain" description="Response regulatory" evidence="22">
    <location>
        <begin position="1169"/>
        <end position="1286"/>
    </location>
</feature>
<dbReference type="SUPFAM" id="SSF55785">
    <property type="entry name" value="PYP-like sensor domain (PAS domain)"/>
    <property type="match status" value="3"/>
</dbReference>
<dbReference type="Pfam" id="PF01627">
    <property type="entry name" value="Hpt"/>
    <property type="match status" value="1"/>
</dbReference>
<evidence type="ECO:0000256" key="2">
    <source>
        <dbReference type="ARBA" id="ARBA00004651"/>
    </source>
</evidence>
<evidence type="ECO:0000256" key="18">
    <source>
        <dbReference type="PROSITE-ProRule" id="PRU00110"/>
    </source>
</evidence>
<dbReference type="CDD" id="cd00130">
    <property type="entry name" value="PAS"/>
    <property type="match status" value="3"/>
</dbReference>
<dbReference type="InterPro" id="IPR029016">
    <property type="entry name" value="GAF-like_dom_sf"/>
</dbReference>
<dbReference type="SUPFAM" id="SSF52172">
    <property type="entry name" value="CheY-like"/>
    <property type="match status" value="2"/>
</dbReference>
<dbReference type="Pfam" id="PF01590">
    <property type="entry name" value="GAF"/>
    <property type="match status" value="1"/>
</dbReference>
<name>A0AAJ6NNC1_9CYAN</name>
<dbReference type="InterPro" id="IPR013655">
    <property type="entry name" value="PAS_fold_3"/>
</dbReference>
<feature type="domain" description="Histidine kinase" evidence="21">
    <location>
        <begin position="903"/>
        <end position="1113"/>
    </location>
</feature>
<evidence type="ECO:0000256" key="19">
    <source>
        <dbReference type="PROSITE-ProRule" id="PRU00169"/>
    </source>
</evidence>
<feature type="modified residue" description="4-aspartylphosphate" evidence="19">
    <location>
        <position position="1219"/>
    </location>
</feature>
<evidence type="ECO:0000256" key="12">
    <source>
        <dbReference type="ARBA" id="ARBA00022989"/>
    </source>
</evidence>
<evidence type="ECO:0000256" key="15">
    <source>
        <dbReference type="ARBA" id="ARBA00064003"/>
    </source>
</evidence>
<keyword evidence="12 20" id="KW-1133">Transmembrane helix</keyword>
<dbReference type="EC" id="2.7.13.3" evidence="4"/>
<dbReference type="SUPFAM" id="SSF55781">
    <property type="entry name" value="GAF domain-like"/>
    <property type="match status" value="1"/>
</dbReference>
<feature type="domain" description="PAS" evidence="23">
    <location>
        <begin position="310"/>
        <end position="382"/>
    </location>
</feature>
<keyword evidence="28" id="KW-1185">Reference proteome</keyword>
<dbReference type="InterPro" id="IPR042240">
    <property type="entry name" value="CHASE_sf"/>
</dbReference>
<evidence type="ECO:0000256" key="20">
    <source>
        <dbReference type="SAM" id="Phobius"/>
    </source>
</evidence>
<dbReference type="InterPro" id="IPR036890">
    <property type="entry name" value="HATPase_C_sf"/>
</dbReference>
<dbReference type="PROSITE" id="PS50112">
    <property type="entry name" value="PAS"/>
    <property type="match status" value="3"/>
</dbReference>
<evidence type="ECO:0000256" key="6">
    <source>
        <dbReference type="ARBA" id="ARBA00022553"/>
    </source>
</evidence>
<dbReference type="Gene3D" id="3.30.565.10">
    <property type="entry name" value="Histidine kinase-like ATPase, C-terminal domain"/>
    <property type="match status" value="1"/>
</dbReference>
<dbReference type="InterPro" id="IPR005467">
    <property type="entry name" value="His_kinase_dom"/>
</dbReference>
<evidence type="ECO:0000256" key="1">
    <source>
        <dbReference type="ARBA" id="ARBA00000085"/>
    </source>
</evidence>
<feature type="domain" description="CHASE" evidence="25">
    <location>
        <begin position="114"/>
        <end position="199"/>
    </location>
</feature>
<dbReference type="KEGG" id="hbq:QI031_16965"/>
<dbReference type="SMART" id="SM00086">
    <property type="entry name" value="PAC"/>
    <property type="match status" value="3"/>
</dbReference>
<dbReference type="PROSITE" id="PS50110">
    <property type="entry name" value="RESPONSE_REGULATORY"/>
    <property type="match status" value="2"/>
</dbReference>
<evidence type="ECO:0000259" key="25">
    <source>
        <dbReference type="PROSITE" id="PS50839"/>
    </source>
</evidence>
<dbReference type="PANTHER" id="PTHR45339">
    <property type="entry name" value="HYBRID SIGNAL TRANSDUCTION HISTIDINE KINASE J"/>
    <property type="match status" value="1"/>
</dbReference>
<accession>A0AAJ6NNC1</accession>
<gene>
    <name evidence="27" type="ORF">QI031_16965</name>
</gene>
<keyword evidence="9" id="KW-0547">Nucleotide-binding</keyword>
<dbReference type="Pfam" id="PF08447">
    <property type="entry name" value="PAS_3"/>
    <property type="match status" value="2"/>
</dbReference>
<dbReference type="SMART" id="SM00091">
    <property type="entry name" value="PAS"/>
    <property type="match status" value="3"/>
</dbReference>
<dbReference type="PROSITE" id="PS50894">
    <property type="entry name" value="HPT"/>
    <property type="match status" value="1"/>
</dbReference>
<evidence type="ECO:0000256" key="11">
    <source>
        <dbReference type="ARBA" id="ARBA00022840"/>
    </source>
</evidence>
<dbReference type="Gene3D" id="3.30.450.40">
    <property type="match status" value="1"/>
</dbReference>
<dbReference type="InterPro" id="IPR000700">
    <property type="entry name" value="PAS-assoc_C"/>
</dbReference>
<dbReference type="InterPro" id="IPR036641">
    <property type="entry name" value="HPT_dom_sf"/>
</dbReference>
<feature type="domain" description="PAC" evidence="24">
    <location>
        <begin position="507"/>
        <end position="561"/>
    </location>
</feature>
<dbReference type="PROSITE" id="PS50109">
    <property type="entry name" value="HIS_KIN"/>
    <property type="match status" value="1"/>
</dbReference>
<evidence type="ECO:0000259" key="22">
    <source>
        <dbReference type="PROSITE" id="PS50110"/>
    </source>
</evidence>
<dbReference type="Gene3D" id="3.30.450.20">
    <property type="entry name" value="PAS domain"/>
    <property type="match status" value="3"/>
</dbReference>
<evidence type="ECO:0000256" key="14">
    <source>
        <dbReference type="ARBA" id="ARBA00023136"/>
    </source>
</evidence>
<dbReference type="InterPro" id="IPR000014">
    <property type="entry name" value="PAS"/>
</dbReference>
<keyword evidence="8 20" id="KW-0812">Transmembrane</keyword>
<dbReference type="SMART" id="SM00073">
    <property type="entry name" value="HPT"/>
    <property type="match status" value="1"/>
</dbReference>
<evidence type="ECO:0000256" key="16">
    <source>
        <dbReference type="ARBA" id="ARBA00068150"/>
    </source>
</evidence>
<feature type="domain" description="HPt" evidence="26">
    <location>
        <begin position="1479"/>
        <end position="1572"/>
    </location>
</feature>
<dbReference type="SMART" id="SM00388">
    <property type="entry name" value="HisKA"/>
    <property type="match status" value="1"/>
</dbReference>
<dbReference type="Pfam" id="PF13426">
    <property type="entry name" value="PAS_9"/>
    <property type="match status" value="1"/>
</dbReference>
<dbReference type="Gene3D" id="1.10.287.130">
    <property type="match status" value="1"/>
</dbReference>
<comment type="similarity">
    <text evidence="3">In the N-terminal section; belongs to the phytochrome family.</text>
</comment>
<keyword evidence="14 20" id="KW-0472">Membrane</keyword>
<dbReference type="InterPro" id="IPR011006">
    <property type="entry name" value="CheY-like_superfamily"/>
</dbReference>
<dbReference type="Pfam" id="PF02518">
    <property type="entry name" value="HATPase_c"/>
    <property type="match status" value="1"/>
</dbReference>
<feature type="domain" description="PAC" evidence="24">
    <location>
        <begin position="646"/>
        <end position="698"/>
    </location>
</feature>
<keyword evidence="10" id="KW-0418">Kinase</keyword>
<protein>
    <recommendedName>
        <fullName evidence="17">Circadian input-output histidine kinase CikA</fullName>
        <ecNumber evidence="4">2.7.13.3</ecNumber>
    </recommendedName>
    <alternativeName>
        <fullName evidence="16">Sensory/regulatory protein RpfC</fullName>
    </alternativeName>
</protein>
<dbReference type="Proteomes" id="UP001223520">
    <property type="component" value="Chromosome"/>
</dbReference>
<dbReference type="PROSITE" id="PS50839">
    <property type="entry name" value="CHASE"/>
    <property type="match status" value="1"/>
</dbReference>